<feature type="transmembrane region" description="Helical" evidence="5">
    <location>
        <begin position="390"/>
        <end position="409"/>
    </location>
</feature>
<dbReference type="InterPro" id="IPR020846">
    <property type="entry name" value="MFS_dom"/>
</dbReference>
<evidence type="ECO:0000256" key="1">
    <source>
        <dbReference type="ARBA" id="ARBA00004651"/>
    </source>
</evidence>
<evidence type="ECO:0000256" key="3">
    <source>
        <dbReference type="ARBA" id="ARBA00022989"/>
    </source>
</evidence>
<dbReference type="PRINTS" id="PR01036">
    <property type="entry name" value="TCRTETB"/>
</dbReference>
<keyword evidence="3 5" id="KW-1133">Transmembrane helix</keyword>
<dbReference type="CDD" id="cd17321">
    <property type="entry name" value="MFS_MMR_MDR_like"/>
    <property type="match status" value="1"/>
</dbReference>
<feature type="transmembrane region" description="Helical" evidence="5">
    <location>
        <begin position="255"/>
        <end position="274"/>
    </location>
</feature>
<gene>
    <name evidence="7" type="primary">rifP</name>
    <name evidence="7" type="ORF">Vqi01_43690</name>
</gene>
<evidence type="ECO:0000256" key="4">
    <source>
        <dbReference type="ARBA" id="ARBA00023136"/>
    </source>
</evidence>
<keyword evidence="4 5" id="KW-0472">Membrane</keyword>
<evidence type="ECO:0000313" key="8">
    <source>
        <dbReference type="Proteomes" id="UP000653076"/>
    </source>
</evidence>
<dbReference type="InterPro" id="IPR036259">
    <property type="entry name" value="MFS_trans_sf"/>
</dbReference>
<feature type="transmembrane region" description="Helical" evidence="5">
    <location>
        <begin position="125"/>
        <end position="150"/>
    </location>
</feature>
<feature type="transmembrane region" description="Helical" evidence="5">
    <location>
        <begin position="346"/>
        <end position="369"/>
    </location>
</feature>
<feature type="transmembrane region" description="Helical" evidence="5">
    <location>
        <begin position="452"/>
        <end position="474"/>
    </location>
</feature>
<feature type="transmembrane region" description="Helical" evidence="5">
    <location>
        <begin position="70"/>
        <end position="90"/>
    </location>
</feature>
<keyword evidence="8" id="KW-1185">Reference proteome</keyword>
<organism evidence="7 8">
    <name type="scientific">Micromonospora qiuiae</name>
    <dbReference type="NCBI Taxonomy" id="502268"/>
    <lineage>
        <taxon>Bacteria</taxon>
        <taxon>Bacillati</taxon>
        <taxon>Actinomycetota</taxon>
        <taxon>Actinomycetes</taxon>
        <taxon>Micromonosporales</taxon>
        <taxon>Micromonosporaceae</taxon>
        <taxon>Micromonospora</taxon>
    </lineage>
</organism>
<feature type="transmembrane region" description="Helical" evidence="5">
    <location>
        <begin position="187"/>
        <end position="204"/>
    </location>
</feature>
<dbReference type="EMBL" id="BOPC01000064">
    <property type="protein sequence ID" value="GIJ29207.1"/>
    <property type="molecule type" value="Genomic_DNA"/>
</dbReference>
<evidence type="ECO:0000259" key="6">
    <source>
        <dbReference type="PROSITE" id="PS50850"/>
    </source>
</evidence>
<feature type="transmembrane region" description="Helical" evidence="5">
    <location>
        <begin position="319"/>
        <end position="340"/>
    </location>
</feature>
<name>A0ABQ4JFT4_9ACTN</name>
<comment type="caution">
    <text evidence="7">The sequence shown here is derived from an EMBL/GenBank/DDBJ whole genome shotgun (WGS) entry which is preliminary data.</text>
</comment>
<evidence type="ECO:0000313" key="7">
    <source>
        <dbReference type="EMBL" id="GIJ29207.1"/>
    </source>
</evidence>
<accession>A0ABQ4JFT4</accession>
<protein>
    <submittedName>
        <fullName evidence="7">MFS transporter</fullName>
    </submittedName>
</protein>
<dbReference type="SUPFAM" id="SSF103473">
    <property type="entry name" value="MFS general substrate transporter"/>
    <property type="match status" value="1"/>
</dbReference>
<dbReference type="Proteomes" id="UP000653076">
    <property type="component" value="Unassembled WGS sequence"/>
</dbReference>
<dbReference type="PANTHER" id="PTHR42718:SF42">
    <property type="entry name" value="EXPORT PROTEIN"/>
    <property type="match status" value="1"/>
</dbReference>
<sequence>MAVLCLSLVMVVIDNTVLTVAVPSVMTDLPATVAQAQWAVSAYLLALSSFVLVGGAAADRWGPKQTLMAGLMLFGVASLAAAFSSAPWQLIAARSVMGLGAALMMPSTLAVAMRTFSEEERPKAIGIWMAVAAAGTAGGPVLGGFLIATWWWGTVFLINVPISVVCMVAVTVTVPDTGGTKGERLDWIGACLSVVAMVGLVWAITTVPTHGWTSTAVQMLAAVGVLALVAFILWELQQKAPMLDLALFRNTRFSAAVLGGLLASFGMAGSLFVLTQHFQMLLNYSPVAAGTRMLPLAISMLFSSALLSALLLKMLKAPGALLAGMSVVAAGLLVISLIPVERYVGSFLGLILVGLGMGVAGPVATNALMSALPVAKAGTGSGVGSTIQEFGNGLGVAVLGAVLTGFFVARIPASLQEAGKQSFTDAMQQAASSPNADALSAQVRDAFGQGLAASQSVGALAVLVGGIAATILLWRAESRAAAPSTSQTSSGR</sequence>
<dbReference type="PROSITE" id="PS50850">
    <property type="entry name" value="MFS"/>
    <property type="match status" value="1"/>
</dbReference>
<reference evidence="7 8" key="1">
    <citation type="submission" date="2021-01" db="EMBL/GenBank/DDBJ databases">
        <title>Whole genome shotgun sequence of Verrucosispora qiuiae NBRC 106684.</title>
        <authorList>
            <person name="Komaki H."/>
            <person name="Tamura T."/>
        </authorList>
    </citation>
    <scope>NUCLEOTIDE SEQUENCE [LARGE SCALE GENOMIC DNA]</scope>
    <source>
        <strain evidence="7 8">NBRC 106684</strain>
    </source>
</reference>
<feature type="domain" description="Major facilitator superfamily (MFS) profile" evidence="6">
    <location>
        <begin position="1"/>
        <end position="477"/>
    </location>
</feature>
<evidence type="ECO:0000256" key="2">
    <source>
        <dbReference type="ARBA" id="ARBA00022692"/>
    </source>
</evidence>
<evidence type="ECO:0000256" key="5">
    <source>
        <dbReference type="SAM" id="Phobius"/>
    </source>
</evidence>
<feature type="transmembrane region" description="Helical" evidence="5">
    <location>
        <begin position="156"/>
        <end position="175"/>
    </location>
</feature>
<proteinExistence type="predicted"/>
<keyword evidence="2 5" id="KW-0812">Transmembrane</keyword>
<dbReference type="Pfam" id="PF07690">
    <property type="entry name" value="MFS_1"/>
    <property type="match status" value="1"/>
</dbReference>
<dbReference type="InterPro" id="IPR011701">
    <property type="entry name" value="MFS"/>
</dbReference>
<dbReference type="Gene3D" id="1.20.1250.20">
    <property type="entry name" value="MFS general substrate transporter like domains"/>
    <property type="match status" value="1"/>
</dbReference>
<feature type="transmembrane region" description="Helical" evidence="5">
    <location>
        <begin position="294"/>
        <end position="312"/>
    </location>
</feature>
<dbReference type="Gene3D" id="1.20.1720.10">
    <property type="entry name" value="Multidrug resistance protein D"/>
    <property type="match status" value="1"/>
</dbReference>
<dbReference type="PANTHER" id="PTHR42718">
    <property type="entry name" value="MAJOR FACILITATOR SUPERFAMILY MULTIDRUG TRANSPORTER MFSC"/>
    <property type="match status" value="1"/>
</dbReference>
<feature type="transmembrane region" description="Helical" evidence="5">
    <location>
        <begin position="37"/>
        <end position="58"/>
    </location>
</feature>
<feature type="transmembrane region" description="Helical" evidence="5">
    <location>
        <begin position="96"/>
        <end position="113"/>
    </location>
</feature>
<comment type="subcellular location">
    <subcellularLocation>
        <location evidence="1">Cell membrane</location>
        <topology evidence="1">Multi-pass membrane protein</topology>
    </subcellularLocation>
</comment>
<feature type="transmembrane region" description="Helical" evidence="5">
    <location>
        <begin position="216"/>
        <end position="234"/>
    </location>
</feature>